<gene>
    <name evidence="10" type="ORF">NKR23_g10459</name>
</gene>
<dbReference type="PRINTS" id="PR00344">
    <property type="entry name" value="BCTRLSENSOR"/>
</dbReference>
<sequence length="1266" mass="139815">MEESLKFSFEAAWEKDLYQYFAPDQDLRSGSDATLSAFAQLATLRLNTTRALISLIGRTHQYILIEATQKSRLLPDSPANDEDGLLFGCSTLPRSLGLCGNALEMLETLAPQEDGPRQKSWSRSPFVINDVTQDDKFKDQPFVRRHPSLRFYAAMPISTATGFNIGALSVMGDRPRDGLSSAEIEFLGDIAHAIMAHLESRRLNEGHRRSEKMVRGLGVFMEGGTDLGDWWLELGNIKPHRQHGPKDGGGAENKREKHSLDPTPLRQRHISPQRTMETQVPVPSTSLDGRLMPSMTTPAKTADCTIEGLTAPTARADDNGISAASRSGSQESPSQRPPQTAVSPTANNAPVPSRGHRVGRFTLDLRDRLVSQNVKEMFSRASNIIQECIEVNGAIFLDANTHTRSEEMESNMPYEEGERPQNLTSDEKSSDISTADSDYVPQLSGDTSAGRHDEELKMCGVLGLWTSKNSSVYGDRTPVIPLTEAFLQTLLHKYPHGHVFQPGDGGGAMSPSRGPGRAPVDEAGAERRYPKKRERHPKEVAERREAKILLRMLPGARSIAFVPLWDSHRERWFAGSFIWAGQETARVLTRTEDLNYLAAFGNSIMAEVARLDVVGADRAKSDFISSVSHELRSPLHGILASVEFLQDTTLSSFQHGMIDTIERCGITLLDTIQHVLDFTKINTFTRSDRNERLKPGPGERRPGPEESGLSVDVDLSLLTEDVIDSVFAGHEFHVHPSLQVFDEARSTLPETTRRNSTNARDDSYTVPNQPGSTNDRLEVVMDIGWRPNWTFNTQSGALRRILMNLFGNALKYTSRGWVKVSLQAQDIESTSSKPDQSVITITVSDSGRGISQEYLHSGIFTPFTQENPMNQGTGLGLSTVLQIVGSLGGTIDITSEQGLGTEVVVTLTLNKTSSADRLPVRRESGNVIQTARAKTAGLTIGLQGFEVSPAIPKKRAGEPKVEPKPATFLQTSLCGMAKHWFDMKVVTPQTTSLPDIYVTNERSAQHAAVSRVPTIMLCSYETLYRETSRRMMPDGQRSNDALVHFVSKPCGPHKLAKALTFCVGNASHTPRPFSPGLPYGTLASPQSLFRESPKSGNAHRMDCVQDEYFPLAASRADELLMPAAENTHPEKQKPMLLLVDDNKINLQLLSALVSKDHYDYDTADNGLEALQAFQNALKPYDIVFMDISMPVMDGMEATREIRSMERDRRQKPTMIIALTGLGSATSRQEAFSSGVNLYLTKPVRFSDLRNILGDWTPDMGMEAHRI</sequence>
<dbReference type="AlphaFoldDB" id="A0AA38VIJ1"/>
<evidence type="ECO:0000259" key="8">
    <source>
        <dbReference type="PROSITE" id="PS50109"/>
    </source>
</evidence>
<keyword evidence="3 6" id="KW-0597">Phosphoprotein</keyword>
<dbReference type="GO" id="GO:0009927">
    <property type="term" value="F:histidine phosphotransfer kinase activity"/>
    <property type="evidence" value="ECO:0007669"/>
    <property type="project" value="TreeGrafter"/>
</dbReference>
<dbReference type="InterPro" id="IPR005467">
    <property type="entry name" value="His_kinase_dom"/>
</dbReference>
<accession>A0AA38VIJ1</accession>
<proteinExistence type="predicted"/>
<dbReference type="SMART" id="SM00448">
    <property type="entry name" value="REC"/>
    <property type="match status" value="1"/>
</dbReference>
<dbReference type="InterPro" id="IPR029016">
    <property type="entry name" value="GAF-like_dom_sf"/>
</dbReference>
<dbReference type="SUPFAM" id="SSF55781">
    <property type="entry name" value="GAF domain-like"/>
    <property type="match status" value="1"/>
</dbReference>
<dbReference type="Gene3D" id="3.30.565.10">
    <property type="entry name" value="Histidine kinase-like ATPase, C-terminal domain"/>
    <property type="match status" value="1"/>
</dbReference>
<dbReference type="PROSITE" id="PS50109">
    <property type="entry name" value="HIS_KIN"/>
    <property type="match status" value="1"/>
</dbReference>
<dbReference type="Pfam" id="PF02518">
    <property type="entry name" value="HATPase_c"/>
    <property type="match status" value="1"/>
</dbReference>
<keyword evidence="5" id="KW-0418">Kinase</keyword>
<feature type="region of interest" description="Disordered" evidence="7">
    <location>
        <begin position="687"/>
        <end position="709"/>
    </location>
</feature>
<evidence type="ECO:0000256" key="3">
    <source>
        <dbReference type="ARBA" id="ARBA00022553"/>
    </source>
</evidence>
<feature type="domain" description="Histidine kinase" evidence="8">
    <location>
        <begin position="626"/>
        <end position="911"/>
    </location>
</feature>
<dbReference type="InterPro" id="IPR036890">
    <property type="entry name" value="HATPase_C_sf"/>
</dbReference>
<organism evidence="10 11">
    <name type="scientific">Pleurostoma richardsiae</name>
    <dbReference type="NCBI Taxonomy" id="41990"/>
    <lineage>
        <taxon>Eukaryota</taxon>
        <taxon>Fungi</taxon>
        <taxon>Dikarya</taxon>
        <taxon>Ascomycota</taxon>
        <taxon>Pezizomycotina</taxon>
        <taxon>Sordariomycetes</taxon>
        <taxon>Sordariomycetidae</taxon>
        <taxon>Calosphaeriales</taxon>
        <taxon>Pleurostomataceae</taxon>
        <taxon>Pleurostoma</taxon>
    </lineage>
</organism>
<dbReference type="Gene3D" id="1.10.287.130">
    <property type="match status" value="1"/>
</dbReference>
<dbReference type="SUPFAM" id="SSF55874">
    <property type="entry name" value="ATPase domain of HSP90 chaperone/DNA topoisomerase II/histidine kinase"/>
    <property type="match status" value="1"/>
</dbReference>
<evidence type="ECO:0000256" key="4">
    <source>
        <dbReference type="ARBA" id="ARBA00022679"/>
    </source>
</evidence>
<evidence type="ECO:0000256" key="5">
    <source>
        <dbReference type="ARBA" id="ARBA00022777"/>
    </source>
</evidence>
<dbReference type="SMART" id="SM00065">
    <property type="entry name" value="GAF"/>
    <property type="match status" value="1"/>
</dbReference>
<dbReference type="InterPro" id="IPR003594">
    <property type="entry name" value="HATPase_dom"/>
</dbReference>
<dbReference type="PANTHER" id="PTHR43047">
    <property type="entry name" value="TWO-COMPONENT HISTIDINE PROTEIN KINASE"/>
    <property type="match status" value="1"/>
</dbReference>
<feature type="compositionally biased region" description="Basic and acidic residues" evidence="7">
    <location>
        <begin position="687"/>
        <end position="704"/>
    </location>
</feature>
<feature type="region of interest" description="Disordered" evidence="7">
    <location>
        <begin position="405"/>
        <end position="449"/>
    </location>
</feature>
<feature type="compositionally biased region" description="Polar residues" evidence="7">
    <location>
        <begin position="272"/>
        <end position="287"/>
    </location>
</feature>
<comment type="caution">
    <text evidence="10">The sequence shown here is derived from an EMBL/GenBank/DDBJ whole genome shotgun (WGS) entry which is preliminary data.</text>
</comment>
<dbReference type="PANTHER" id="PTHR43047:SF72">
    <property type="entry name" value="OSMOSENSING HISTIDINE PROTEIN KINASE SLN1"/>
    <property type="match status" value="1"/>
</dbReference>
<feature type="modified residue" description="4-aspartylphosphate" evidence="6">
    <location>
        <position position="1186"/>
    </location>
</feature>
<name>A0AA38VIJ1_9PEZI</name>
<dbReference type="SMART" id="SM00388">
    <property type="entry name" value="HisKA"/>
    <property type="match status" value="1"/>
</dbReference>
<dbReference type="InterPro" id="IPR004358">
    <property type="entry name" value="Sig_transdc_His_kin-like_C"/>
</dbReference>
<dbReference type="InterPro" id="IPR003018">
    <property type="entry name" value="GAF"/>
</dbReference>
<dbReference type="InterPro" id="IPR036097">
    <property type="entry name" value="HisK_dim/P_sf"/>
</dbReference>
<dbReference type="CDD" id="cd17546">
    <property type="entry name" value="REC_hyHK_CKI1_RcsC-like"/>
    <property type="match status" value="1"/>
</dbReference>
<dbReference type="PROSITE" id="PS50110">
    <property type="entry name" value="RESPONSE_REGULATORY"/>
    <property type="match status" value="1"/>
</dbReference>
<feature type="compositionally biased region" description="Polar residues" evidence="7">
    <location>
        <begin position="748"/>
        <end position="758"/>
    </location>
</feature>
<feature type="region of interest" description="Disordered" evidence="7">
    <location>
        <begin position="748"/>
        <end position="773"/>
    </location>
</feature>
<comment type="catalytic activity">
    <reaction evidence="1">
        <text>ATP + protein L-histidine = ADP + protein N-phospho-L-histidine.</text>
        <dbReference type="EC" id="2.7.13.3"/>
    </reaction>
</comment>
<dbReference type="InterPro" id="IPR003661">
    <property type="entry name" value="HisK_dim/P_dom"/>
</dbReference>
<protein>
    <recommendedName>
        <fullName evidence="2">histidine kinase</fullName>
        <ecNumber evidence="2">2.7.13.3</ecNumber>
    </recommendedName>
</protein>
<keyword evidence="11" id="KW-1185">Reference proteome</keyword>
<dbReference type="SUPFAM" id="SSF52172">
    <property type="entry name" value="CheY-like"/>
    <property type="match status" value="1"/>
</dbReference>
<evidence type="ECO:0000256" key="2">
    <source>
        <dbReference type="ARBA" id="ARBA00012438"/>
    </source>
</evidence>
<reference evidence="10" key="1">
    <citation type="submission" date="2022-07" db="EMBL/GenBank/DDBJ databases">
        <title>Fungi with potential for degradation of polypropylene.</title>
        <authorList>
            <person name="Gostincar C."/>
        </authorList>
    </citation>
    <scope>NUCLEOTIDE SEQUENCE</scope>
    <source>
        <strain evidence="10">EXF-13308</strain>
    </source>
</reference>
<evidence type="ECO:0000256" key="1">
    <source>
        <dbReference type="ARBA" id="ARBA00000085"/>
    </source>
</evidence>
<dbReference type="FunFam" id="3.30.450.40:FF:000083">
    <property type="entry name" value="Sensor histidine kinase/response regulator, putative (AFU_orthologue AFUA_4G00660)"/>
    <property type="match status" value="1"/>
</dbReference>
<dbReference type="SUPFAM" id="SSF47384">
    <property type="entry name" value="Homodimeric domain of signal transducing histidine kinase"/>
    <property type="match status" value="1"/>
</dbReference>
<dbReference type="EC" id="2.7.13.3" evidence="2"/>
<feature type="region of interest" description="Disordered" evidence="7">
    <location>
        <begin position="503"/>
        <end position="540"/>
    </location>
</feature>
<dbReference type="SMART" id="SM00387">
    <property type="entry name" value="HATPase_c"/>
    <property type="match status" value="1"/>
</dbReference>
<dbReference type="Proteomes" id="UP001174694">
    <property type="component" value="Unassembled WGS sequence"/>
</dbReference>
<evidence type="ECO:0000256" key="6">
    <source>
        <dbReference type="PROSITE-ProRule" id="PRU00169"/>
    </source>
</evidence>
<evidence type="ECO:0000313" key="11">
    <source>
        <dbReference type="Proteomes" id="UP001174694"/>
    </source>
</evidence>
<dbReference type="Gene3D" id="3.40.50.2300">
    <property type="match status" value="1"/>
</dbReference>
<dbReference type="Gene3D" id="3.30.450.40">
    <property type="match status" value="1"/>
</dbReference>
<dbReference type="CDD" id="cd00082">
    <property type="entry name" value="HisKA"/>
    <property type="match status" value="1"/>
</dbReference>
<feature type="domain" description="Response regulatory" evidence="9">
    <location>
        <begin position="1135"/>
        <end position="1256"/>
    </location>
</feature>
<dbReference type="InterPro" id="IPR001789">
    <property type="entry name" value="Sig_transdc_resp-reg_receiver"/>
</dbReference>
<dbReference type="Pfam" id="PF00512">
    <property type="entry name" value="HisKA"/>
    <property type="match status" value="1"/>
</dbReference>
<feature type="region of interest" description="Disordered" evidence="7">
    <location>
        <begin position="239"/>
        <end position="359"/>
    </location>
</feature>
<dbReference type="Pfam" id="PF00072">
    <property type="entry name" value="Response_reg"/>
    <property type="match status" value="1"/>
</dbReference>
<keyword evidence="4" id="KW-0808">Transferase</keyword>
<dbReference type="InterPro" id="IPR011006">
    <property type="entry name" value="CheY-like_superfamily"/>
</dbReference>
<evidence type="ECO:0000256" key="7">
    <source>
        <dbReference type="SAM" id="MobiDB-lite"/>
    </source>
</evidence>
<dbReference type="FunFam" id="1.10.287.130:FF:000023">
    <property type="entry name" value="Sensor histidine kinase/response regulator, putative"/>
    <property type="match status" value="1"/>
</dbReference>
<dbReference type="Pfam" id="PF01590">
    <property type="entry name" value="GAF"/>
    <property type="match status" value="1"/>
</dbReference>
<dbReference type="GO" id="GO:0005886">
    <property type="term" value="C:plasma membrane"/>
    <property type="evidence" value="ECO:0007669"/>
    <property type="project" value="TreeGrafter"/>
</dbReference>
<evidence type="ECO:0000259" key="9">
    <source>
        <dbReference type="PROSITE" id="PS50110"/>
    </source>
</evidence>
<dbReference type="EMBL" id="JANBVO010000047">
    <property type="protein sequence ID" value="KAJ9133886.1"/>
    <property type="molecule type" value="Genomic_DNA"/>
</dbReference>
<feature type="compositionally biased region" description="Polar residues" evidence="7">
    <location>
        <begin position="322"/>
        <end position="350"/>
    </location>
</feature>
<evidence type="ECO:0000313" key="10">
    <source>
        <dbReference type="EMBL" id="KAJ9133886.1"/>
    </source>
</evidence>
<dbReference type="GO" id="GO:0000155">
    <property type="term" value="F:phosphorelay sensor kinase activity"/>
    <property type="evidence" value="ECO:0007669"/>
    <property type="project" value="InterPro"/>
</dbReference>